<evidence type="ECO:0000313" key="3">
    <source>
        <dbReference type="Proteomes" id="UP001303324"/>
    </source>
</evidence>
<evidence type="ECO:0000313" key="2">
    <source>
        <dbReference type="EMBL" id="WNF22643.1"/>
    </source>
</evidence>
<accession>A0ABY9VGC6</accession>
<dbReference type="Gene3D" id="2.160.10.10">
    <property type="entry name" value="Hexapeptide repeat proteins"/>
    <property type="match status" value="1"/>
</dbReference>
<dbReference type="Gene3D" id="3.40.50.20">
    <property type="match status" value="1"/>
</dbReference>
<dbReference type="Proteomes" id="UP001303324">
    <property type="component" value="Chromosome"/>
</dbReference>
<feature type="domain" description="PglD N-terminal" evidence="1">
    <location>
        <begin position="3"/>
        <end position="76"/>
    </location>
</feature>
<dbReference type="PANTHER" id="PTHR43300">
    <property type="entry name" value="ACETYLTRANSFERASE"/>
    <property type="match status" value="1"/>
</dbReference>
<proteinExistence type="predicted"/>
<dbReference type="InterPro" id="IPR001451">
    <property type="entry name" value="Hexapep"/>
</dbReference>
<protein>
    <submittedName>
        <fullName evidence="2">Acetyltransferase</fullName>
    </submittedName>
</protein>
<dbReference type="InterPro" id="IPR020019">
    <property type="entry name" value="AcTrfase_PglD-like"/>
</dbReference>
<dbReference type="EMBL" id="CP134494">
    <property type="protein sequence ID" value="WNF22643.1"/>
    <property type="molecule type" value="Genomic_DNA"/>
</dbReference>
<dbReference type="NCBIfam" id="TIGR03570">
    <property type="entry name" value="NeuD_NnaD"/>
    <property type="match status" value="1"/>
</dbReference>
<evidence type="ECO:0000259" key="1">
    <source>
        <dbReference type="Pfam" id="PF17836"/>
    </source>
</evidence>
<dbReference type="Pfam" id="PF00132">
    <property type="entry name" value="Hexapep"/>
    <property type="match status" value="1"/>
</dbReference>
<dbReference type="SUPFAM" id="SSF51161">
    <property type="entry name" value="Trimeric LpxA-like enzymes"/>
    <property type="match status" value="1"/>
</dbReference>
<reference evidence="2 3" key="1">
    <citation type="submission" date="2023-09" db="EMBL/GenBank/DDBJ databases">
        <title>Microbial mechanism of fulvic acid promoting antimony reduction mineralization in rice fields.</title>
        <authorList>
            <person name="Chen G."/>
            <person name="Lan J."/>
        </authorList>
    </citation>
    <scope>NUCLEOTIDE SEQUENCE [LARGE SCALE GENOMIC DNA]</scope>
    <source>
        <strain evidence="2 3">PS1</strain>
    </source>
</reference>
<gene>
    <name evidence="2" type="ORF">RH061_21215</name>
</gene>
<keyword evidence="3" id="KW-1185">Reference proteome</keyword>
<name>A0ABY9VGC6_9BACI</name>
<sequence length="207" mass="21776">MYILIGAGGHSKVVLDILLSSHQKIFGFLDDNRMGNFASYPVLGRIDEIDKIIQEFVNPKFIVTIGDNHARKRIVKGLESLNINFGQAIHPSAIIGSNVSLGSGTVVMANTVINHSAEIGNHVIINTGSTIDHDCVVGNYSHVSPGANLAGNVALSELVHFGIAACAIQGIKVGRNSIVGAGSVVIRNLPAKTVSVGNPARPIKTLN</sequence>
<dbReference type="InterPro" id="IPR050179">
    <property type="entry name" value="Trans_hexapeptide_repeat"/>
</dbReference>
<dbReference type="CDD" id="cd03360">
    <property type="entry name" value="LbH_AT_putative"/>
    <property type="match status" value="1"/>
</dbReference>
<dbReference type="Pfam" id="PF17836">
    <property type="entry name" value="PglD_N"/>
    <property type="match status" value="1"/>
</dbReference>
<organism evidence="2 3">
    <name type="scientific">Mesobacillus jeotgali</name>
    <dbReference type="NCBI Taxonomy" id="129985"/>
    <lineage>
        <taxon>Bacteria</taxon>
        <taxon>Bacillati</taxon>
        <taxon>Bacillota</taxon>
        <taxon>Bacilli</taxon>
        <taxon>Bacillales</taxon>
        <taxon>Bacillaceae</taxon>
        <taxon>Mesobacillus</taxon>
    </lineage>
</organism>
<dbReference type="PANTHER" id="PTHR43300:SF7">
    <property type="entry name" value="UDP-N-ACETYLBACILLOSAMINE N-ACETYLTRANSFERASE"/>
    <property type="match status" value="1"/>
</dbReference>
<dbReference type="RefSeq" id="WP_311072745.1">
    <property type="nucleotide sequence ID" value="NZ_CP134494.1"/>
</dbReference>
<dbReference type="InterPro" id="IPR011004">
    <property type="entry name" value="Trimer_LpxA-like_sf"/>
</dbReference>
<dbReference type="InterPro" id="IPR041561">
    <property type="entry name" value="PglD_N"/>
</dbReference>